<dbReference type="OrthoDB" id="206452at2759"/>
<organism evidence="2 3">
    <name type="scientific">Carpediemonas membranifera</name>
    <dbReference type="NCBI Taxonomy" id="201153"/>
    <lineage>
        <taxon>Eukaryota</taxon>
        <taxon>Metamonada</taxon>
        <taxon>Carpediemonas-like organisms</taxon>
        <taxon>Carpediemonas</taxon>
    </lineage>
</organism>
<dbReference type="CDD" id="cd15457">
    <property type="entry name" value="NADAR"/>
    <property type="match status" value="1"/>
</dbReference>
<dbReference type="Proteomes" id="UP000717585">
    <property type="component" value="Unassembled WGS sequence"/>
</dbReference>
<accession>A0A8J6ATE3</accession>
<comment type="caution">
    <text evidence="2">The sequence shown here is derived from an EMBL/GenBank/DDBJ whole genome shotgun (WGS) entry which is preliminary data.</text>
</comment>
<evidence type="ECO:0000259" key="1">
    <source>
        <dbReference type="Pfam" id="PF08719"/>
    </source>
</evidence>
<dbReference type="Pfam" id="PF08719">
    <property type="entry name" value="NADAR"/>
    <property type="match status" value="1"/>
</dbReference>
<feature type="domain" description="NADAR" evidence="1">
    <location>
        <begin position="39"/>
        <end position="177"/>
    </location>
</feature>
<evidence type="ECO:0000313" key="3">
    <source>
        <dbReference type="Proteomes" id="UP000717585"/>
    </source>
</evidence>
<dbReference type="SUPFAM" id="SSF143990">
    <property type="entry name" value="YbiA-like"/>
    <property type="match status" value="1"/>
</dbReference>
<dbReference type="InterPro" id="IPR037238">
    <property type="entry name" value="YbiA-like_sf"/>
</dbReference>
<dbReference type="AlphaFoldDB" id="A0A8J6ATE3"/>
<name>A0A8J6ATE3_9EUKA</name>
<keyword evidence="3" id="KW-1185">Reference proteome</keyword>
<dbReference type="EMBL" id="JAHDYR010000042">
    <property type="protein sequence ID" value="KAG9391940.1"/>
    <property type="molecule type" value="Genomic_DNA"/>
</dbReference>
<sequence length="181" mass="20517">MAKKAASGVKSTSDTTKSTAYNKRNWKALNSAETIWFYSKNSIFSNFGSYGFTCNGSVRYNTVEHYFQACKFPYGSEEHLTIAMAATPREAKRLGGPHGFRMSSEDTETWNTRRVDVMRDALLMKAEQNDEWRAALLETGTRWLVEDSPRDYFWGCGARGTGVNMLGQLLMELRAHLADRD</sequence>
<reference evidence="2" key="1">
    <citation type="submission" date="2021-05" db="EMBL/GenBank/DDBJ databases">
        <title>A free-living protist that lacks canonical eukaryotic 1 DNA replication and segregation systems.</title>
        <authorList>
            <person name="Salas-Leiva D.E."/>
            <person name="Tromer E.C."/>
            <person name="Curtis B.A."/>
            <person name="Jerlstrom-Hultqvist J."/>
            <person name="Kolisko M."/>
            <person name="Yi Z."/>
            <person name="Salas-Leiva J.S."/>
            <person name="Gallot-Lavallee L."/>
            <person name="Kops G.J.P.L."/>
            <person name="Archibald J.M."/>
            <person name="Simpson A.G.B."/>
            <person name="Roger A.J."/>
        </authorList>
    </citation>
    <scope>NUCLEOTIDE SEQUENCE</scope>
    <source>
        <strain evidence="2">BICM</strain>
    </source>
</reference>
<proteinExistence type="predicted"/>
<evidence type="ECO:0000313" key="2">
    <source>
        <dbReference type="EMBL" id="KAG9391940.1"/>
    </source>
</evidence>
<dbReference type="InterPro" id="IPR012816">
    <property type="entry name" value="NADAR"/>
</dbReference>
<gene>
    <name evidence="2" type="ORF">J8273_6742</name>
</gene>
<protein>
    <recommendedName>
        <fullName evidence="1">NADAR domain-containing protein</fullName>
    </recommendedName>
</protein>
<dbReference type="NCBIfam" id="TIGR02464">
    <property type="entry name" value="ribofla_fusion"/>
    <property type="match status" value="1"/>
</dbReference>
<dbReference type="Gene3D" id="1.10.357.40">
    <property type="entry name" value="YbiA-like"/>
    <property type="match status" value="1"/>
</dbReference>